<protein>
    <submittedName>
        <fullName evidence="2">Uncharacterized protein</fullName>
    </submittedName>
</protein>
<reference evidence="2" key="1">
    <citation type="submission" date="2020-10" db="EMBL/GenBank/DDBJ databases">
        <authorList>
            <person name="Gilroy R."/>
        </authorList>
    </citation>
    <scope>NUCLEOTIDE SEQUENCE</scope>
    <source>
        <strain evidence="2">ChiHcec3-11533</strain>
    </source>
</reference>
<comment type="caution">
    <text evidence="2">The sequence shown here is derived from an EMBL/GenBank/DDBJ whole genome shotgun (WGS) entry which is preliminary data.</text>
</comment>
<evidence type="ECO:0000313" key="2">
    <source>
        <dbReference type="EMBL" id="HIU34036.1"/>
    </source>
</evidence>
<dbReference type="EMBL" id="DVMU01000125">
    <property type="protein sequence ID" value="HIU34036.1"/>
    <property type="molecule type" value="Genomic_DNA"/>
</dbReference>
<reference evidence="2" key="2">
    <citation type="journal article" date="2021" name="PeerJ">
        <title>Extensive microbial diversity within the chicken gut microbiome revealed by metagenomics and culture.</title>
        <authorList>
            <person name="Gilroy R."/>
            <person name="Ravi A."/>
            <person name="Getino M."/>
            <person name="Pursley I."/>
            <person name="Horton D.L."/>
            <person name="Alikhan N.F."/>
            <person name="Baker D."/>
            <person name="Gharbi K."/>
            <person name="Hall N."/>
            <person name="Watson M."/>
            <person name="Adriaenssens E.M."/>
            <person name="Foster-Nyarko E."/>
            <person name="Jarju S."/>
            <person name="Secka A."/>
            <person name="Antonio M."/>
            <person name="Oren A."/>
            <person name="Chaudhuri R.R."/>
            <person name="La Ragione R."/>
            <person name="Hildebrand F."/>
            <person name="Pallen M.J."/>
        </authorList>
    </citation>
    <scope>NUCLEOTIDE SEQUENCE</scope>
    <source>
        <strain evidence="2">ChiHcec3-11533</strain>
    </source>
</reference>
<evidence type="ECO:0000256" key="1">
    <source>
        <dbReference type="SAM" id="Phobius"/>
    </source>
</evidence>
<keyword evidence="1" id="KW-0472">Membrane</keyword>
<accession>A0A9D1ICC2</accession>
<keyword evidence="1" id="KW-0812">Transmembrane</keyword>
<proteinExistence type="predicted"/>
<dbReference type="Proteomes" id="UP000824072">
    <property type="component" value="Unassembled WGS sequence"/>
</dbReference>
<keyword evidence="1" id="KW-1133">Transmembrane helix</keyword>
<gene>
    <name evidence="2" type="ORF">IAB02_05685</name>
</gene>
<name>A0A9D1ICC2_9FIRM</name>
<organism evidence="2 3">
    <name type="scientific">Candidatus Pullichristensenella excrementigallinarum</name>
    <dbReference type="NCBI Taxonomy" id="2840907"/>
    <lineage>
        <taxon>Bacteria</taxon>
        <taxon>Bacillati</taxon>
        <taxon>Bacillota</taxon>
        <taxon>Clostridia</taxon>
        <taxon>Candidatus Pullichristensenella</taxon>
    </lineage>
</organism>
<sequence>MGLFLWIILVPLALVTLAGAGLALYLRYKFRKWIGFGSKRADVIEGELVEEDGGEPARESVGVVEENHTPPQAAKSHAVLPKWGEE</sequence>
<dbReference type="AlphaFoldDB" id="A0A9D1ICC2"/>
<evidence type="ECO:0000313" key="3">
    <source>
        <dbReference type="Proteomes" id="UP000824072"/>
    </source>
</evidence>
<feature type="transmembrane region" description="Helical" evidence="1">
    <location>
        <begin position="6"/>
        <end position="26"/>
    </location>
</feature>